<evidence type="ECO:0000256" key="2">
    <source>
        <dbReference type="ARBA" id="ARBA00022448"/>
    </source>
</evidence>
<dbReference type="InterPro" id="IPR000914">
    <property type="entry name" value="SBP_5_dom"/>
</dbReference>
<dbReference type="PIRSF" id="PIRSF002741">
    <property type="entry name" value="MppA"/>
    <property type="match status" value="1"/>
</dbReference>
<keyword evidence="3" id="KW-0732">Signal</keyword>
<comment type="similarity">
    <text evidence="1">Belongs to the bacterial solute-binding protein 5 family.</text>
</comment>
<dbReference type="Pfam" id="PF00496">
    <property type="entry name" value="SBP_bac_5"/>
    <property type="match status" value="1"/>
</dbReference>
<evidence type="ECO:0000313" key="5">
    <source>
        <dbReference type="EMBL" id="MFC0561100.1"/>
    </source>
</evidence>
<comment type="caution">
    <text evidence="5">The sequence shown here is derived from an EMBL/GenBank/DDBJ whole genome shotgun (WGS) entry which is preliminary data.</text>
</comment>
<dbReference type="Gene3D" id="3.40.190.10">
    <property type="entry name" value="Periplasmic binding protein-like II"/>
    <property type="match status" value="1"/>
</dbReference>
<dbReference type="CDD" id="cd08518">
    <property type="entry name" value="PBP2_NikA_DppA_OppA_like_19"/>
    <property type="match status" value="1"/>
</dbReference>
<keyword evidence="2" id="KW-0813">Transport</keyword>
<dbReference type="Gene3D" id="3.10.105.10">
    <property type="entry name" value="Dipeptide-binding Protein, Domain 3"/>
    <property type="match status" value="1"/>
</dbReference>
<evidence type="ECO:0000256" key="1">
    <source>
        <dbReference type="ARBA" id="ARBA00005695"/>
    </source>
</evidence>
<evidence type="ECO:0000256" key="3">
    <source>
        <dbReference type="ARBA" id="ARBA00022729"/>
    </source>
</evidence>
<dbReference type="InterPro" id="IPR039424">
    <property type="entry name" value="SBP_5"/>
</dbReference>
<evidence type="ECO:0000259" key="4">
    <source>
        <dbReference type="Pfam" id="PF00496"/>
    </source>
</evidence>
<evidence type="ECO:0000313" key="6">
    <source>
        <dbReference type="Proteomes" id="UP001589833"/>
    </source>
</evidence>
<keyword evidence="6" id="KW-1185">Reference proteome</keyword>
<dbReference type="SUPFAM" id="SSF53850">
    <property type="entry name" value="Periplasmic binding protein-like II"/>
    <property type="match status" value="1"/>
</dbReference>
<dbReference type="InterPro" id="IPR030678">
    <property type="entry name" value="Peptide/Ni-bd"/>
</dbReference>
<reference evidence="5 6" key="1">
    <citation type="submission" date="2024-09" db="EMBL/GenBank/DDBJ databases">
        <authorList>
            <person name="Sun Q."/>
            <person name="Mori K."/>
        </authorList>
    </citation>
    <scope>NUCLEOTIDE SEQUENCE [LARGE SCALE GENOMIC DNA]</scope>
    <source>
        <strain evidence="5 6">NCAIM B.02301</strain>
    </source>
</reference>
<gene>
    <name evidence="5" type="ORF">ACFFH4_19320</name>
</gene>
<accession>A0ABV6NJZ6</accession>
<feature type="domain" description="Solute-binding protein family 5" evidence="4">
    <location>
        <begin position="82"/>
        <end position="429"/>
    </location>
</feature>
<organism evidence="5 6">
    <name type="scientific">Halalkalibacter alkalisediminis</name>
    <dbReference type="NCBI Taxonomy" id="935616"/>
    <lineage>
        <taxon>Bacteria</taxon>
        <taxon>Bacillati</taxon>
        <taxon>Bacillota</taxon>
        <taxon>Bacilli</taxon>
        <taxon>Bacillales</taxon>
        <taxon>Bacillaceae</taxon>
        <taxon>Halalkalibacter</taxon>
    </lineage>
</organism>
<dbReference type="RefSeq" id="WP_273842424.1">
    <property type="nucleotide sequence ID" value="NZ_JAQQWT010000005.1"/>
</dbReference>
<dbReference type="PROSITE" id="PS51257">
    <property type="entry name" value="PROKAR_LIPOPROTEIN"/>
    <property type="match status" value="1"/>
</dbReference>
<name>A0ABV6NJZ6_9BACI</name>
<dbReference type="Proteomes" id="UP001589833">
    <property type="component" value="Unassembled WGS sequence"/>
</dbReference>
<protein>
    <submittedName>
        <fullName evidence="5">ABC transporter substrate-binding protein</fullName>
    </submittedName>
</protein>
<sequence length="538" mass="59887">MVLRWKSLLIMLIGVSFIVFLSGCSEAAGSNIETTVHLEKDELILSVGSEPDTGFDPTTGWGRYGSPLFQSTLLKRDKDLEIAYDLATNYEVSEDGRVWTVNLREDAFFTDGEALTATDVKFTFDKAQTSGSILDLTVLDRVEIHDEYTVVFHLKEPQSTFIQTLLTLGIVPEHAYDDQYAESPIGSGPFKLVQWDKGQQMIVEANLDYYEKAPFFQKITFLFLNEDAAFAAAKAGQADMAYIPAAFSTQEVPGMRIESIHSVDNRGIMFPYVASGEKTEEGLEVGNDVTSDLAIRQAINLAVDRQGLVDGILEGFGTPAYSVADRLPWWNEETVITDNDFTAAQEIVANAGWVDESGDGVLEKDGLKAEFKLLYPASDVTRQSLAIAVADMIKPLGITIIVEGKSWDDIQAQMHSNAVLMGWGSHDPLEIYHVYSGKNAGVEWFNSGYYHNETVDDYLESALAATTEEEAIEYWKKAQWDGQAGFSAKGDAPWAWLVNIDHIYLVDENLDIGEQRIQPHGHGWPITDNLVDWKWKEN</sequence>
<dbReference type="PANTHER" id="PTHR30290">
    <property type="entry name" value="PERIPLASMIC BINDING COMPONENT OF ABC TRANSPORTER"/>
    <property type="match status" value="1"/>
</dbReference>
<dbReference type="EMBL" id="JBHLTR010000054">
    <property type="protein sequence ID" value="MFC0561100.1"/>
    <property type="molecule type" value="Genomic_DNA"/>
</dbReference>
<dbReference type="PANTHER" id="PTHR30290:SF9">
    <property type="entry name" value="OLIGOPEPTIDE-BINDING PROTEIN APPA"/>
    <property type="match status" value="1"/>
</dbReference>
<proteinExistence type="inferred from homology"/>